<dbReference type="EMBL" id="CANTUO010000004">
    <property type="protein sequence ID" value="CAI5759636.1"/>
    <property type="molecule type" value="Genomic_DNA"/>
</dbReference>
<evidence type="ECO:0000256" key="6">
    <source>
        <dbReference type="ARBA" id="ARBA00022927"/>
    </source>
</evidence>
<name>A0A9W4TWF8_9ASCO</name>
<evidence type="ECO:0000313" key="12">
    <source>
        <dbReference type="Proteomes" id="UP001152885"/>
    </source>
</evidence>
<comment type="caution">
    <text evidence="11">The sequence shown here is derived from an EMBL/GenBank/DDBJ whole genome shotgun (WGS) entry which is preliminary data.</text>
</comment>
<feature type="transmembrane region" description="Helical" evidence="10">
    <location>
        <begin position="275"/>
        <end position="294"/>
    </location>
</feature>
<dbReference type="OrthoDB" id="9986677at2759"/>
<organism evidence="11 12">
    <name type="scientific">Candida verbasci</name>
    <dbReference type="NCBI Taxonomy" id="1227364"/>
    <lineage>
        <taxon>Eukaryota</taxon>
        <taxon>Fungi</taxon>
        <taxon>Dikarya</taxon>
        <taxon>Ascomycota</taxon>
        <taxon>Saccharomycotina</taxon>
        <taxon>Pichiomycetes</taxon>
        <taxon>Debaryomycetaceae</taxon>
        <taxon>Candida/Lodderomyces clade</taxon>
        <taxon>Candida</taxon>
    </lineage>
</organism>
<accession>A0A9W4TWF8</accession>
<evidence type="ECO:0000256" key="7">
    <source>
        <dbReference type="ARBA" id="ARBA00022989"/>
    </source>
</evidence>
<dbReference type="GO" id="GO:0015031">
    <property type="term" value="P:protein transport"/>
    <property type="evidence" value="ECO:0007669"/>
    <property type="project" value="UniProtKB-KW"/>
</dbReference>
<dbReference type="AlphaFoldDB" id="A0A9W4TWF8"/>
<feature type="transmembrane region" description="Helical" evidence="10">
    <location>
        <begin position="237"/>
        <end position="255"/>
    </location>
</feature>
<evidence type="ECO:0000256" key="5">
    <source>
        <dbReference type="ARBA" id="ARBA00022856"/>
    </source>
</evidence>
<keyword evidence="8 10" id="KW-0472">Membrane</keyword>
<evidence type="ECO:0000256" key="2">
    <source>
        <dbReference type="ARBA" id="ARBA00008807"/>
    </source>
</evidence>
<dbReference type="Proteomes" id="UP001152885">
    <property type="component" value="Unassembled WGS sequence"/>
</dbReference>
<feature type="transmembrane region" description="Helical" evidence="10">
    <location>
        <begin position="671"/>
        <end position="696"/>
    </location>
</feature>
<feature type="transmembrane region" description="Helical" evidence="10">
    <location>
        <begin position="180"/>
        <end position="199"/>
    </location>
</feature>
<evidence type="ECO:0000313" key="11">
    <source>
        <dbReference type="EMBL" id="CAI5759636.1"/>
    </source>
</evidence>
<comment type="subcellular location">
    <subcellularLocation>
        <location evidence="1">Membrane</location>
        <topology evidence="1">Multi-pass membrane protein</topology>
    </subcellularLocation>
</comment>
<feature type="transmembrane region" description="Helical" evidence="10">
    <location>
        <begin position="382"/>
        <end position="404"/>
    </location>
</feature>
<keyword evidence="7 10" id="KW-1133">Transmembrane helix</keyword>
<feature type="transmembrane region" description="Helical" evidence="10">
    <location>
        <begin position="629"/>
        <end position="651"/>
    </location>
</feature>
<protein>
    <recommendedName>
        <fullName evidence="13">Oligopeptide transporter</fullName>
    </recommendedName>
</protein>
<dbReference type="GO" id="GO:0035673">
    <property type="term" value="F:oligopeptide transmembrane transporter activity"/>
    <property type="evidence" value="ECO:0007669"/>
    <property type="project" value="InterPro"/>
</dbReference>
<keyword evidence="5" id="KW-0571">Peptide transport</keyword>
<keyword evidence="12" id="KW-1185">Reference proteome</keyword>
<feature type="transmembrane region" description="Helical" evidence="10">
    <location>
        <begin position="76"/>
        <end position="96"/>
    </location>
</feature>
<dbReference type="InterPro" id="IPR004813">
    <property type="entry name" value="OPT"/>
</dbReference>
<gene>
    <name evidence="11" type="ORF">CANVERA_P4147</name>
</gene>
<dbReference type="PANTHER" id="PTHR22601">
    <property type="entry name" value="ISP4 LIKE PROTEIN"/>
    <property type="match status" value="1"/>
</dbReference>
<proteinExistence type="inferred from homology"/>
<keyword evidence="3" id="KW-0813">Transport</keyword>
<evidence type="ECO:0008006" key="13">
    <source>
        <dbReference type="Google" id="ProtNLM"/>
    </source>
</evidence>
<evidence type="ECO:0000256" key="8">
    <source>
        <dbReference type="ARBA" id="ARBA00023136"/>
    </source>
</evidence>
<evidence type="ECO:0000256" key="4">
    <source>
        <dbReference type="ARBA" id="ARBA00022692"/>
    </source>
</evidence>
<evidence type="ECO:0000256" key="9">
    <source>
        <dbReference type="SAM" id="MobiDB-lite"/>
    </source>
</evidence>
<evidence type="ECO:0000256" key="10">
    <source>
        <dbReference type="SAM" id="Phobius"/>
    </source>
</evidence>
<comment type="similarity">
    <text evidence="2">Belongs to the oligopeptide OPT transporter family.</text>
</comment>
<dbReference type="Pfam" id="PF03169">
    <property type="entry name" value="OPT"/>
    <property type="match status" value="1"/>
</dbReference>
<feature type="transmembrane region" description="Helical" evidence="10">
    <location>
        <begin position="470"/>
        <end position="494"/>
    </location>
</feature>
<feature type="transmembrane region" description="Helical" evidence="10">
    <location>
        <begin position="708"/>
        <end position="731"/>
    </location>
</feature>
<evidence type="ECO:0000256" key="1">
    <source>
        <dbReference type="ARBA" id="ARBA00004141"/>
    </source>
</evidence>
<evidence type="ECO:0000256" key="3">
    <source>
        <dbReference type="ARBA" id="ARBA00022448"/>
    </source>
</evidence>
<dbReference type="NCBIfam" id="TIGR00728">
    <property type="entry name" value="OPT_sfam"/>
    <property type="match status" value="1"/>
</dbReference>
<keyword evidence="6" id="KW-0653">Protein transport</keyword>
<dbReference type="InterPro" id="IPR004648">
    <property type="entry name" value="Oligpept_transpt"/>
</dbReference>
<feature type="transmembrane region" description="Helical" evidence="10">
    <location>
        <begin position="445"/>
        <end position="464"/>
    </location>
</feature>
<feature type="region of interest" description="Disordered" evidence="9">
    <location>
        <begin position="1"/>
        <end position="21"/>
    </location>
</feature>
<sequence>MFKLSKKNTKSSIVEESKSTDPIDKIHEIDVKEELEHTTDIESAASSLPPDIEELPRVVREVVDFDDDANTPLLTFRYFLLSIIFIPPGAFIDTFTSFRTTSAAYSIFFVQLASHWLGMWLAKVLPDKKIGFGKFKFSLNPGPWSIKETVLVTITASSGATGSLATNCIALAEVYYDTTISPAVCIFFMWAIVFLGYSYSGISRNFLINDPQFIWPQALMQTTLFQNQKKSHGSMQVFFVVLIGVCFWTFLPEYVFPMTSSLALLCWCAPENYTANFIGSGLGGMGFLNISLDWSNITSSIMLSPYWVHVVQFLAFILGAWILIPATKWGNLGNFQYGLMSNNLFMSNGTKYPTTALLTPDHQLNMTAYKQLGPVHLGTQRAWNIFFDYAAFVSGFVWAVLFGYKSLKESVIKFYAAKLKSKSNTSSQYTDRLNKIQSKYADVPLWWFLILFICTFIILIVTSTTNALPIPWWTVFVAMAIGAVIVTPLSWLYAISNFQLAVGTFNEVIYGYMIEHMKYKVPYSVMIYSSISGDAFYRAQYESQSLKIGHYNHIPPRVTFFCQIFGEIVGVPINYAALKWVLKTKKDYLNGTKVDKLHQWTGQTLLSYHSNVVQYVTLGPSRLFENYRVLPYGFLVGLIAPIIFYSLHRLFPNSKLKFRLRNTTIFFSTMSTFYGNISTGYFSQFVGATVTMFYFYRYRHNIWKKYNYLLGAAFDTGFNLSILLIFIIFSAGKTIDMPNWWGNNDKSVERCFALVEAD</sequence>
<reference evidence="11" key="1">
    <citation type="submission" date="2022-12" db="EMBL/GenBank/DDBJ databases">
        <authorList>
            <person name="Brejova B."/>
        </authorList>
    </citation>
    <scope>NUCLEOTIDE SEQUENCE</scope>
</reference>
<feature type="transmembrane region" description="Helical" evidence="10">
    <location>
        <begin position="306"/>
        <end position="324"/>
    </location>
</feature>
<dbReference type="GO" id="GO:0016020">
    <property type="term" value="C:membrane"/>
    <property type="evidence" value="ECO:0007669"/>
    <property type="project" value="UniProtKB-SubCell"/>
</dbReference>
<keyword evidence="4 10" id="KW-0812">Transmembrane</keyword>